<dbReference type="Gene3D" id="3.30.70.100">
    <property type="match status" value="1"/>
</dbReference>
<accession>A0A1H7B9Y6</accession>
<keyword evidence="1" id="KW-0732">Signal</keyword>
<dbReference type="CDD" id="cd00371">
    <property type="entry name" value="HMA"/>
    <property type="match status" value="1"/>
</dbReference>
<evidence type="ECO:0000256" key="1">
    <source>
        <dbReference type="SAM" id="SignalP"/>
    </source>
</evidence>
<feature type="signal peptide" evidence="1">
    <location>
        <begin position="1"/>
        <end position="21"/>
    </location>
</feature>
<dbReference type="InterPro" id="IPR036163">
    <property type="entry name" value="HMA_dom_sf"/>
</dbReference>
<dbReference type="AlphaFoldDB" id="A0A1H7B9Y6"/>
<reference evidence="3 4" key="1">
    <citation type="submission" date="2016-10" db="EMBL/GenBank/DDBJ databases">
        <authorList>
            <person name="de Groot N.N."/>
        </authorList>
    </citation>
    <scope>NUCLEOTIDE SEQUENCE [LARGE SCALE GENOMIC DNA]</scope>
    <source>
        <strain evidence="3 4">DSM 19938</strain>
    </source>
</reference>
<proteinExistence type="predicted"/>
<dbReference type="EMBL" id="FNXY01000012">
    <property type="protein sequence ID" value="SEJ71302.1"/>
    <property type="molecule type" value="Genomic_DNA"/>
</dbReference>
<sequence>MKKTIILFVTALFLSVNFVHADGKDKEVKFKTSAICEMCKARLERNLGLSKGVKESNLDLSDKVITVKYNPDKTNEAAIKATINNTGYDADLSPANQKAHDKLPSCCRKTAAAH</sequence>
<dbReference type="InterPro" id="IPR006121">
    <property type="entry name" value="HMA_dom"/>
</dbReference>
<dbReference type="SUPFAM" id="SSF55008">
    <property type="entry name" value="HMA, heavy metal-associated domain"/>
    <property type="match status" value="1"/>
</dbReference>
<dbReference type="GO" id="GO:0046872">
    <property type="term" value="F:metal ion binding"/>
    <property type="evidence" value="ECO:0007669"/>
    <property type="project" value="InterPro"/>
</dbReference>
<evidence type="ECO:0000313" key="3">
    <source>
        <dbReference type="EMBL" id="SEJ71302.1"/>
    </source>
</evidence>
<dbReference type="OrthoDB" id="5513217at2"/>
<keyword evidence="4" id="KW-1185">Reference proteome</keyword>
<evidence type="ECO:0000259" key="2">
    <source>
        <dbReference type="PROSITE" id="PS50846"/>
    </source>
</evidence>
<name>A0A1H7B9Y6_9BACT</name>
<dbReference type="PROSITE" id="PS50846">
    <property type="entry name" value="HMA_2"/>
    <property type="match status" value="1"/>
</dbReference>
<dbReference type="RefSeq" id="WP_090342098.1">
    <property type="nucleotide sequence ID" value="NZ_FNXY01000012.1"/>
</dbReference>
<dbReference type="Pfam" id="PF00403">
    <property type="entry name" value="HMA"/>
    <property type="match status" value="1"/>
</dbReference>
<dbReference type="Proteomes" id="UP000199532">
    <property type="component" value="Unassembled WGS sequence"/>
</dbReference>
<gene>
    <name evidence="3" type="ORF">SAMN04487995_6051</name>
</gene>
<evidence type="ECO:0000313" key="4">
    <source>
        <dbReference type="Proteomes" id="UP000199532"/>
    </source>
</evidence>
<protein>
    <submittedName>
        <fullName evidence="3">Copper chaperone CopZ</fullName>
    </submittedName>
</protein>
<feature type="chain" id="PRO_5011547927" evidence="1">
    <location>
        <begin position="22"/>
        <end position="114"/>
    </location>
</feature>
<dbReference type="STRING" id="408657.SAMN04487995_6051"/>
<organism evidence="3 4">
    <name type="scientific">Dyadobacter koreensis</name>
    <dbReference type="NCBI Taxonomy" id="408657"/>
    <lineage>
        <taxon>Bacteria</taxon>
        <taxon>Pseudomonadati</taxon>
        <taxon>Bacteroidota</taxon>
        <taxon>Cytophagia</taxon>
        <taxon>Cytophagales</taxon>
        <taxon>Spirosomataceae</taxon>
        <taxon>Dyadobacter</taxon>
    </lineage>
</organism>
<feature type="domain" description="HMA" evidence="2">
    <location>
        <begin position="25"/>
        <end position="91"/>
    </location>
</feature>